<protein>
    <submittedName>
        <fullName evidence="8">MFS transporter</fullName>
    </submittedName>
</protein>
<evidence type="ECO:0000259" key="7">
    <source>
        <dbReference type="PROSITE" id="PS50850"/>
    </source>
</evidence>
<dbReference type="CDD" id="cd17324">
    <property type="entry name" value="MFS_NepI_like"/>
    <property type="match status" value="1"/>
</dbReference>
<dbReference type="GO" id="GO:0005886">
    <property type="term" value="C:plasma membrane"/>
    <property type="evidence" value="ECO:0007669"/>
    <property type="project" value="UniProtKB-SubCell"/>
</dbReference>
<feature type="transmembrane region" description="Helical" evidence="6">
    <location>
        <begin position="37"/>
        <end position="56"/>
    </location>
</feature>
<gene>
    <name evidence="8" type="primary">araJ_2</name>
    <name evidence="8" type="ORF">EHYA_03462</name>
</gene>
<proteinExistence type="predicted"/>
<dbReference type="InterPro" id="IPR050189">
    <property type="entry name" value="MFS_Efflux_Transporters"/>
</dbReference>
<feature type="transmembrane region" description="Helical" evidence="6">
    <location>
        <begin position="318"/>
        <end position="341"/>
    </location>
</feature>
<dbReference type="Proteomes" id="UP000286931">
    <property type="component" value="Unassembled WGS sequence"/>
</dbReference>
<evidence type="ECO:0000256" key="3">
    <source>
        <dbReference type="ARBA" id="ARBA00022692"/>
    </source>
</evidence>
<evidence type="ECO:0000256" key="2">
    <source>
        <dbReference type="ARBA" id="ARBA00022475"/>
    </source>
</evidence>
<keyword evidence="3 6" id="KW-0812">Transmembrane</keyword>
<feature type="transmembrane region" description="Helical" evidence="6">
    <location>
        <begin position="97"/>
        <end position="119"/>
    </location>
</feature>
<evidence type="ECO:0000313" key="9">
    <source>
        <dbReference type="Proteomes" id="UP000286931"/>
    </source>
</evidence>
<feature type="transmembrane region" description="Helical" evidence="6">
    <location>
        <begin position="266"/>
        <end position="283"/>
    </location>
</feature>
<dbReference type="InterPro" id="IPR036259">
    <property type="entry name" value="MFS_trans_sf"/>
</dbReference>
<feature type="transmembrane region" description="Helical" evidence="6">
    <location>
        <begin position="353"/>
        <end position="373"/>
    </location>
</feature>
<feature type="transmembrane region" description="Helical" evidence="6">
    <location>
        <begin position="289"/>
        <end position="306"/>
    </location>
</feature>
<dbReference type="SUPFAM" id="SSF103473">
    <property type="entry name" value="MFS general substrate transporter"/>
    <property type="match status" value="1"/>
</dbReference>
<dbReference type="GO" id="GO:0022857">
    <property type="term" value="F:transmembrane transporter activity"/>
    <property type="evidence" value="ECO:0007669"/>
    <property type="project" value="InterPro"/>
</dbReference>
<keyword evidence="5 6" id="KW-0472">Membrane</keyword>
<organism evidence="8 9">
    <name type="scientific">Embleya hyalina</name>
    <dbReference type="NCBI Taxonomy" id="516124"/>
    <lineage>
        <taxon>Bacteria</taxon>
        <taxon>Bacillati</taxon>
        <taxon>Actinomycetota</taxon>
        <taxon>Actinomycetes</taxon>
        <taxon>Kitasatosporales</taxon>
        <taxon>Streptomycetaceae</taxon>
        <taxon>Embleya</taxon>
    </lineage>
</organism>
<evidence type="ECO:0000256" key="5">
    <source>
        <dbReference type="ARBA" id="ARBA00023136"/>
    </source>
</evidence>
<comment type="caution">
    <text evidence="8">The sequence shown here is derived from an EMBL/GenBank/DDBJ whole genome shotgun (WGS) entry which is preliminary data.</text>
</comment>
<dbReference type="AlphaFoldDB" id="A0A401YMQ2"/>
<feature type="transmembrane region" description="Helical" evidence="6">
    <location>
        <begin position="158"/>
        <end position="179"/>
    </location>
</feature>
<feature type="domain" description="Major facilitator superfamily (MFS) profile" evidence="7">
    <location>
        <begin position="2"/>
        <end position="377"/>
    </location>
</feature>
<evidence type="ECO:0000256" key="4">
    <source>
        <dbReference type="ARBA" id="ARBA00022989"/>
    </source>
</evidence>
<name>A0A401YMQ2_9ACTN</name>
<feature type="transmembrane region" description="Helical" evidence="6">
    <location>
        <begin position="68"/>
        <end position="91"/>
    </location>
</feature>
<accession>A0A401YMQ2</accession>
<dbReference type="Pfam" id="PF07690">
    <property type="entry name" value="MFS_1"/>
    <property type="match status" value="1"/>
</dbReference>
<evidence type="ECO:0000256" key="6">
    <source>
        <dbReference type="SAM" id="Phobius"/>
    </source>
</evidence>
<evidence type="ECO:0000313" key="8">
    <source>
        <dbReference type="EMBL" id="GCD95779.1"/>
    </source>
</evidence>
<dbReference type="PANTHER" id="PTHR43124">
    <property type="entry name" value="PURINE EFFLUX PUMP PBUE"/>
    <property type="match status" value="1"/>
</dbReference>
<dbReference type="InterPro" id="IPR011701">
    <property type="entry name" value="MFS"/>
</dbReference>
<feature type="transmembrane region" description="Helical" evidence="6">
    <location>
        <begin position="235"/>
        <end position="254"/>
    </location>
</feature>
<dbReference type="EMBL" id="BIFH01000018">
    <property type="protein sequence ID" value="GCD95779.1"/>
    <property type="molecule type" value="Genomic_DNA"/>
</dbReference>
<dbReference type="PROSITE" id="PS50850">
    <property type="entry name" value="MFS"/>
    <property type="match status" value="1"/>
</dbReference>
<keyword evidence="2" id="KW-1003">Cell membrane</keyword>
<evidence type="ECO:0000256" key="1">
    <source>
        <dbReference type="ARBA" id="ARBA00004651"/>
    </source>
</evidence>
<keyword evidence="9" id="KW-1185">Reference proteome</keyword>
<reference evidence="8 9" key="1">
    <citation type="submission" date="2018-12" db="EMBL/GenBank/DDBJ databases">
        <title>Draft genome sequence of Embleya hyalina NBRC 13850T.</title>
        <authorList>
            <person name="Komaki H."/>
            <person name="Hosoyama A."/>
            <person name="Kimura A."/>
            <person name="Ichikawa N."/>
            <person name="Tamura T."/>
        </authorList>
    </citation>
    <scope>NUCLEOTIDE SEQUENCE [LARGE SCALE GENOMIC DNA]</scope>
    <source>
        <strain evidence="8 9">NBRC 13850</strain>
    </source>
</reference>
<dbReference type="Gene3D" id="1.20.1250.20">
    <property type="entry name" value="MFS general substrate transporter like domains"/>
    <property type="match status" value="1"/>
</dbReference>
<dbReference type="OrthoDB" id="9814237at2"/>
<dbReference type="InterPro" id="IPR020846">
    <property type="entry name" value="MFS_dom"/>
</dbReference>
<dbReference type="RefSeq" id="WP_126637870.1">
    <property type="nucleotide sequence ID" value="NZ_BIFH01000018.1"/>
</dbReference>
<sequence>MRLLVLALGSFAIGMDGFVFAGILGDIGADLDVSTGAAGQLVTVFALGYAILAPVLAAATGRWPRRRVLLTAMALFTAGNVVTALAPNYGIALGSRLLAAAGAAMFLPNAAAGAAALVPPERRARALAVLSGGNSASLVLGAPFGTWLGGARGWHSTMWVIVGLGAVAMLGMAISLGPIPAGPVSGLRDRLRPLTDGRVLLIQSVTFVAFLAAFTAYPYLGDVLAPAGADHGGPLAWALLVFGFGAVLGTTLAGRTVDRFGADRTAVLAVTGITAALLLTIAARHAYPAALAVLVLWGMTGWQIVVSQQHRLISLDPTNAPVIISLNGSAQYLGVSLGGALGGASVGPLGGGGLTALAAGIGLAACVLVALSVRRTVAPDHVTAAPKASVPVTAVEC</sequence>
<feature type="transmembrane region" description="Helical" evidence="6">
    <location>
        <begin position="199"/>
        <end position="220"/>
    </location>
</feature>
<feature type="transmembrane region" description="Helical" evidence="6">
    <location>
        <begin position="126"/>
        <end position="146"/>
    </location>
</feature>
<keyword evidence="4 6" id="KW-1133">Transmembrane helix</keyword>
<dbReference type="PANTHER" id="PTHR43124:SF10">
    <property type="entry name" value="PURINE EFFLUX PUMP PBUE"/>
    <property type="match status" value="1"/>
</dbReference>
<comment type="subcellular location">
    <subcellularLocation>
        <location evidence="1">Cell membrane</location>
        <topology evidence="1">Multi-pass membrane protein</topology>
    </subcellularLocation>
</comment>